<accession>A0A1C3TI29</accession>
<name>A0A1C3TI29_XANCT</name>
<dbReference type="PATRIC" id="fig|1261556.5.peg.84"/>
<dbReference type="Pfam" id="PF05598">
    <property type="entry name" value="DUF772"/>
    <property type="match status" value="1"/>
</dbReference>
<dbReference type="InterPro" id="IPR047710">
    <property type="entry name" value="Transpos_IS5-like"/>
</dbReference>
<dbReference type="NCBIfam" id="NF033578">
    <property type="entry name" value="transpos_IS5_1"/>
    <property type="match status" value="1"/>
</dbReference>
<sequence>MRNRRPAADDRPAEDLFRSRLENQIDLCHSLARLSAAMPWSALEQALSARLSADPLRGGRPALPIRLMAGLLYLKHAYALSDEAVCARWLENPYWQFFTGEVFFQTRLPCDPSSLTRWRQRLGEAGMEELLAQTINAAKAMKAVDVRELSRVIVDSTVQEKAIAHPTDSRLLEVARRKLVMRCKRHGLTLRQSYEREGPSLSRQAGRYAHAKQFKRMRRVLRRQRTLLGRVIRDIGRNLQTLEDTAQPQMREWLERAERLWRQRPKDKHKLYALHAPEVECIGKGKARRPYEFGVKVGIAVTAKKGLIVGARSFPGNPYDGDTLSEQLEQASALMQDVAARPQVAIVDLGYRGREVDGVRILHRGKAKSLTRRQWRWIKRRQAVEAVIGHLKQEHRLDRCWLKGAQGDALNAIGAAAGYNLRWLMRWIAFLRAWLRASVLAPMAKSTAVVAAVIS</sequence>
<dbReference type="PANTHER" id="PTHR33803">
    <property type="entry name" value="IS1478 TRANSPOSASE"/>
    <property type="match status" value="1"/>
</dbReference>
<evidence type="ECO:0000313" key="3">
    <source>
        <dbReference type="EMBL" id="SCB02911.1"/>
    </source>
</evidence>
<dbReference type="EMBL" id="LT604072">
    <property type="protein sequence ID" value="SCB02911.1"/>
    <property type="molecule type" value="Genomic_DNA"/>
</dbReference>
<organism evidence="3 4">
    <name type="scientific">Xanthomonas translucens pv. translucens DSM 18974</name>
    <dbReference type="NCBI Taxonomy" id="1261556"/>
    <lineage>
        <taxon>Bacteria</taxon>
        <taxon>Pseudomonadati</taxon>
        <taxon>Pseudomonadota</taxon>
        <taxon>Gammaproteobacteria</taxon>
        <taxon>Lysobacterales</taxon>
        <taxon>Lysobacteraceae</taxon>
        <taxon>Xanthomonas</taxon>
        <taxon>Xanthomonas translucens group</taxon>
    </lineage>
</organism>
<dbReference type="GO" id="GO:0003677">
    <property type="term" value="F:DNA binding"/>
    <property type="evidence" value="ECO:0007669"/>
    <property type="project" value="InterPro"/>
</dbReference>
<dbReference type="InterPro" id="IPR008490">
    <property type="entry name" value="Transposase_InsH_N"/>
</dbReference>
<evidence type="ECO:0000313" key="4">
    <source>
        <dbReference type="Proteomes" id="UP000093071"/>
    </source>
</evidence>
<dbReference type="RefSeq" id="WP_065898807.1">
    <property type="nucleotide sequence ID" value="NZ_LT604072.1"/>
</dbReference>
<dbReference type="PANTHER" id="PTHR33803:SF3">
    <property type="entry name" value="BLL1974 PROTEIN"/>
    <property type="match status" value="1"/>
</dbReference>
<proteinExistence type="predicted"/>
<dbReference type="AlphaFoldDB" id="A0A1C3TI29"/>
<dbReference type="Pfam" id="PF01609">
    <property type="entry name" value="DDE_Tnp_1"/>
    <property type="match status" value="1"/>
</dbReference>
<dbReference type="GO" id="GO:0006313">
    <property type="term" value="P:DNA transposition"/>
    <property type="evidence" value="ECO:0007669"/>
    <property type="project" value="InterPro"/>
</dbReference>
<evidence type="ECO:0000259" key="2">
    <source>
        <dbReference type="Pfam" id="PF05598"/>
    </source>
</evidence>
<evidence type="ECO:0000259" key="1">
    <source>
        <dbReference type="Pfam" id="PF01609"/>
    </source>
</evidence>
<feature type="domain" description="Transposase IS4-like" evidence="1">
    <location>
        <begin position="286"/>
        <end position="421"/>
    </location>
</feature>
<gene>
    <name evidence="3" type="ORF">BN444_04201</name>
</gene>
<evidence type="ECO:0008006" key="5">
    <source>
        <dbReference type="Google" id="ProtNLM"/>
    </source>
</evidence>
<dbReference type="Proteomes" id="UP000093071">
    <property type="component" value="Chromosome I"/>
</dbReference>
<protein>
    <recommendedName>
        <fullName evidence="5">IS1478 transposase</fullName>
    </recommendedName>
</protein>
<dbReference type="InterPro" id="IPR002559">
    <property type="entry name" value="Transposase_11"/>
</dbReference>
<dbReference type="GO" id="GO:0004803">
    <property type="term" value="F:transposase activity"/>
    <property type="evidence" value="ECO:0007669"/>
    <property type="project" value="InterPro"/>
</dbReference>
<feature type="domain" description="Transposase InsH N-terminal" evidence="2">
    <location>
        <begin position="20"/>
        <end position="121"/>
    </location>
</feature>
<reference evidence="4" key="1">
    <citation type="submission" date="2016-07" db="EMBL/GenBank/DDBJ databases">
        <authorList>
            <person name="Jaenicke Sebastian"/>
        </authorList>
    </citation>
    <scope>NUCLEOTIDE SEQUENCE [LARGE SCALE GENOMIC DNA]</scope>
</reference>